<evidence type="ECO:0000256" key="9">
    <source>
        <dbReference type="ARBA" id="ARBA00022842"/>
    </source>
</evidence>
<dbReference type="InterPro" id="IPR001645">
    <property type="entry name" value="Folylpolyglutamate_synth"/>
</dbReference>
<evidence type="ECO:0000256" key="5">
    <source>
        <dbReference type="ARBA" id="ARBA00022598"/>
    </source>
</evidence>
<dbReference type="InterPro" id="IPR036615">
    <property type="entry name" value="Mur_ligase_C_dom_sf"/>
</dbReference>
<comment type="similarity">
    <text evidence="2">Belongs to the folylpolyglutamate synthase family.</text>
</comment>
<dbReference type="EMBL" id="BQXS01012674">
    <property type="protein sequence ID" value="GKT26715.1"/>
    <property type="molecule type" value="Genomic_DNA"/>
</dbReference>
<evidence type="ECO:0000256" key="12">
    <source>
        <dbReference type="ARBA" id="ARBA00047493"/>
    </source>
</evidence>
<evidence type="ECO:0000313" key="13">
    <source>
        <dbReference type="EMBL" id="GKT26715.1"/>
    </source>
</evidence>
<dbReference type="PANTHER" id="PTHR11136:SF5">
    <property type="entry name" value="FOLYLPOLYGLUTAMATE SYNTHASE, MITOCHONDRIAL"/>
    <property type="match status" value="1"/>
</dbReference>
<organism evidence="13 14">
    <name type="scientific">Aduncisulcus paluster</name>
    <dbReference type="NCBI Taxonomy" id="2918883"/>
    <lineage>
        <taxon>Eukaryota</taxon>
        <taxon>Metamonada</taxon>
        <taxon>Carpediemonas-like organisms</taxon>
        <taxon>Aduncisulcus</taxon>
    </lineage>
</organism>
<keyword evidence="5" id="KW-0436">Ligase</keyword>
<dbReference type="PROSITE" id="PS01012">
    <property type="entry name" value="FOLYLPOLYGLU_SYNT_2"/>
    <property type="match status" value="1"/>
</dbReference>
<dbReference type="InterPro" id="IPR018109">
    <property type="entry name" value="Folylpolyglutamate_synth_CS"/>
</dbReference>
<evidence type="ECO:0000256" key="1">
    <source>
        <dbReference type="ARBA" id="ARBA00005150"/>
    </source>
</evidence>
<accession>A0ABQ5K3I7</accession>
<reference evidence="13" key="1">
    <citation type="submission" date="2022-03" db="EMBL/GenBank/DDBJ databases">
        <title>Draft genome sequence of Aduncisulcus paluster, a free-living microaerophilic Fornicata.</title>
        <authorList>
            <person name="Yuyama I."/>
            <person name="Kume K."/>
            <person name="Tamura T."/>
            <person name="Inagaki Y."/>
            <person name="Hashimoto T."/>
        </authorList>
    </citation>
    <scope>NUCLEOTIDE SEQUENCE</scope>
    <source>
        <strain evidence="13">NY0171</strain>
    </source>
</reference>
<evidence type="ECO:0000256" key="4">
    <source>
        <dbReference type="ARBA" id="ARBA00022563"/>
    </source>
</evidence>
<protein>
    <recommendedName>
        <fullName evidence="3">tetrahydrofolate synthase</fullName>
        <ecNumber evidence="3">6.3.2.17</ecNumber>
    </recommendedName>
    <alternativeName>
        <fullName evidence="11">Folylpoly-gamma-glutamate synthetase</fullName>
    </alternativeName>
    <alternativeName>
        <fullName evidence="10">Tetrahydrofolylpolyglutamate synthase</fullName>
    </alternativeName>
</protein>
<keyword evidence="14" id="KW-1185">Reference proteome</keyword>
<comment type="pathway">
    <text evidence="1">Cofactor biosynthesis; tetrahydrofolylpolyglutamate biosynthesis.</text>
</comment>
<keyword evidence="9" id="KW-0460">Magnesium</keyword>
<dbReference type="NCBIfam" id="TIGR01499">
    <property type="entry name" value="folC"/>
    <property type="match status" value="1"/>
</dbReference>
<dbReference type="EC" id="6.3.2.17" evidence="3"/>
<proteinExistence type="inferred from homology"/>
<evidence type="ECO:0000256" key="10">
    <source>
        <dbReference type="ARBA" id="ARBA00030592"/>
    </source>
</evidence>
<comment type="caution">
    <text evidence="13">The sequence shown here is derived from an EMBL/GenBank/DDBJ whole genome shotgun (WGS) entry which is preliminary data.</text>
</comment>
<keyword evidence="8" id="KW-0067">ATP-binding</keyword>
<keyword evidence="6" id="KW-0479">Metal-binding</keyword>
<dbReference type="Gene3D" id="3.40.1190.10">
    <property type="entry name" value="Mur-like, catalytic domain"/>
    <property type="match status" value="1"/>
</dbReference>
<dbReference type="Gene3D" id="3.90.190.20">
    <property type="entry name" value="Mur ligase, C-terminal domain"/>
    <property type="match status" value="1"/>
</dbReference>
<dbReference type="SUPFAM" id="SSF53623">
    <property type="entry name" value="MurD-like peptide ligases, catalytic domain"/>
    <property type="match status" value="2"/>
</dbReference>
<dbReference type="Proteomes" id="UP001057375">
    <property type="component" value="Unassembled WGS sequence"/>
</dbReference>
<keyword evidence="7" id="KW-0547">Nucleotide-binding</keyword>
<evidence type="ECO:0000256" key="7">
    <source>
        <dbReference type="ARBA" id="ARBA00022741"/>
    </source>
</evidence>
<dbReference type="InterPro" id="IPR036565">
    <property type="entry name" value="Mur-like_cat_sf"/>
</dbReference>
<gene>
    <name evidence="13" type="ORF">ADUPG1_013453</name>
</gene>
<evidence type="ECO:0000256" key="6">
    <source>
        <dbReference type="ARBA" id="ARBA00022723"/>
    </source>
</evidence>
<name>A0ABQ5K3I7_9EUKA</name>
<evidence type="ECO:0000256" key="3">
    <source>
        <dbReference type="ARBA" id="ARBA00013025"/>
    </source>
</evidence>
<keyword evidence="4" id="KW-0554">One-carbon metabolism</keyword>
<comment type="catalytic activity">
    <reaction evidence="12">
        <text>(6S)-5,6,7,8-tetrahydrofolyl-(gamma-L-Glu)(n) + L-glutamate + ATP = (6S)-5,6,7,8-tetrahydrofolyl-(gamma-L-Glu)(n+1) + ADP + phosphate + H(+)</text>
        <dbReference type="Rhea" id="RHEA:10580"/>
        <dbReference type="Rhea" id="RHEA-COMP:14738"/>
        <dbReference type="Rhea" id="RHEA-COMP:14740"/>
        <dbReference type="ChEBI" id="CHEBI:15378"/>
        <dbReference type="ChEBI" id="CHEBI:29985"/>
        <dbReference type="ChEBI" id="CHEBI:30616"/>
        <dbReference type="ChEBI" id="CHEBI:43474"/>
        <dbReference type="ChEBI" id="CHEBI:141005"/>
        <dbReference type="ChEBI" id="CHEBI:456216"/>
        <dbReference type="EC" id="6.3.2.17"/>
    </reaction>
</comment>
<evidence type="ECO:0000256" key="11">
    <source>
        <dbReference type="ARBA" id="ARBA00030876"/>
    </source>
</evidence>
<dbReference type="PANTHER" id="PTHR11136">
    <property type="entry name" value="FOLYLPOLYGLUTAMATE SYNTHASE-RELATED"/>
    <property type="match status" value="1"/>
</dbReference>
<evidence type="ECO:0000256" key="8">
    <source>
        <dbReference type="ARBA" id="ARBA00022840"/>
    </source>
</evidence>
<evidence type="ECO:0000256" key="2">
    <source>
        <dbReference type="ARBA" id="ARBA00008276"/>
    </source>
</evidence>
<evidence type="ECO:0000313" key="14">
    <source>
        <dbReference type="Proteomes" id="UP001057375"/>
    </source>
</evidence>
<sequence length="494" mass="54788">METGKSFPLQAKFDLAIMDDWCRFLDISPDLVPSIHISGTKGKGSTSLVASSILKSAGNRVGTFMSPHLVDIRERFLIDGKIISKDTFLKEFWHIWDALQEYVIPSSIKERHIADVLHSISDEKEKSKLKFELESSEFSEENSVNNVGTPSFFRFLTLLAFSLFSKENLDAQVIEVGIGGTYDATNILKRPIVCGVSSLGLDHQAILGSTIPEIAREKAGIFKPKIPAYTCFDQHPEALPILRKVAELQGTSLSIARPLHHFSKFQEDHKYISPIIGAADHQRSNTSLACELAGQFLSLSSNPQAIGELLRSTHISYPGRRQILDWKLPDTRRQLKLCLDGAHTLESIESAAEFIFLNKCDVIVLNIAKNRDHIPLFRKLLCSLLAYGISSIPSVIFCPATPKISLSDKKEKDAYSISLEHQRILSEDWEQLCMGYGFPCVKCICSDAKEALEIASTLSIHGKIGVTGSLHLVGSVLAVVDSEHEDQAPEIEIF</sequence>
<dbReference type="SUPFAM" id="SSF53244">
    <property type="entry name" value="MurD-like peptide ligases, peptide-binding domain"/>
    <property type="match status" value="1"/>
</dbReference>